<dbReference type="Gene3D" id="1.25.40.90">
    <property type="match status" value="1"/>
</dbReference>
<dbReference type="SMART" id="SM00273">
    <property type="entry name" value="ENTH"/>
    <property type="match status" value="1"/>
</dbReference>
<dbReference type="PROSITE" id="PS50942">
    <property type="entry name" value="ENTH"/>
    <property type="match status" value="1"/>
</dbReference>
<keyword evidence="9" id="KW-1185">Reference proteome</keyword>
<dbReference type="GO" id="GO:0030276">
    <property type="term" value="F:clathrin binding"/>
    <property type="evidence" value="ECO:0007669"/>
    <property type="project" value="TreeGrafter"/>
</dbReference>
<feature type="domain" description="ENTH" evidence="7">
    <location>
        <begin position="8"/>
        <end position="140"/>
    </location>
</feature>
<evidence type="ECO:0000313" key="8">
    <source>
        <dbReference type="EMBL" id="TIA91921.1"/>
    </source>
</evidence>
<feature type="compositionally biased region" description="Polar residues" evidence="6">
    <location>
        <begin position="523"/>
        <end position="540"/>
    </location>
</feature>
<dbReference type="GO" id="GO:0030125">
    <property type="term" value="C:clathrin vesicle coat"/>
    <property type="evidence" value="ECO:0007669"/>
    <property type="project" value="TreeGrafter"/>
</dbReference>
<evidence type="ECO:0000256" key="4">
    <source>
        <dbReference type="ARBA" id="ARBA00022553"/>
    </source>
</evidence>
<organism evidence="8 9">
    <name type="scientific">Wallemia hederae</name>
    <dbReference type="NCBI Taxonomy" id="1540922"/>
    <lineage>
        <taxon>Eukaryota</taxon>
        <taxon>Fungi</taxon>
        <taxon>Dikarya</taxon>
        <taxon>Basidiomycota</taxon>
        <taxon>Wallemiomycotina</taxon>
        <taxon>Wallemiomycetes</taxon>
        <taxon>Wallemiales</taxon>
        <taxon>Wallemiaceae</taxon>
        <taxon>Wallemia</taxon>
    </lineage>
</organism>
<dbReference type="Pfam" id="PF02809">
    <property type="entry name" value="UIM"/>
    <property type="match status" value="2"/>
</dbReference>
<dbReference type="InterPro" id="IPR013809">
    <property type="entry name" value="ENTH"/>
</dbReference>
<dbReference type="SMART" id="SM00726">
    <property type="entry name" value="UIM"/>
    <property type="match status" value="2"/>
</dbReference>
<dbReference type="GO" id="GO:0005886">
    <property type="term" value="C:plasma membrane"/>
    <property type="evidence" value="ECO:0007669"/>
    <property type="project" value="TreeGrafter"/>
</dbReference>
<keyword evidence="5" id="KW-0446">Lipid-binding</keyword>
<dbReference type="GO" id="GO:0005768">
    <property type="term" value="C:endosome"/>
    <property type="evidence" value="ECO:0007669"/>
    <property type="project" value="TreeGrafter"/>
</dbReference>
<dbReference type="FunFam" id="1.25.40.90:FF:000006">
    <property type="entry name" value="Clathrin interactor 1"/>
    <property type="match status" value="1"/>
</dbReference>
<evidence type="ECO:0000256" key="3">
    <source>
        <dbReference type="ARBA" id="ARBA00022490"/>
    </source>
</evidence>
<feature type="compositionally biased region" description="Basic and acidic residues" evidence="6">
    <location>
        <begin position="216"/>
        <end position="242"/>
    </location>
</feature>
<dbReference type="CDD" id="cd16991">
    <property type="entry name" value="ENTH_Ent1_Ent2"/>
    <property type="match status" value="1"/>
</dbReference>
<evidence type="ECO:0000256" key="5">
    <source>
        <dbReference type="ARBA" id="ARBA00023121"/>
    </source>
</evidence>
<accession>A0A4T0FTP5</accession>
<comment type="caution">
    <text evidence="8">The sequence shown here is derived from an EMBL/GenBank/DDBJ whole genome shotgun (WGS) entry which is preliminary data.</text>
</comment>
<proteinExistence type="inferred from homology"/>
<dbReference type="InterPro" id="IPR008942">
    <property type="entry name" value="ENTH_VHS"/>
</dbReference>
<reference evidence="8 9" key="1">
    <citation type="submission" date="2019-03" db="EMBL/GenBank/DDBJ databases">
        <title>Sequencing 23 genomes of Wallemia ichthyophaga.</title>
        <authorList>
            <person name="Gostincar C."/>
        </authorList>
    </citation>
    <scope>NUCLEOTIDE SEQUENCE [LARGE SCALE GENOMIC DNA]</scope>
    <source>
        <strain evidence="8 9">EXF-5753</strain>
    </source>
</reference>
<dbReference type="InterPro" id="IPR003903">
    <property type="entry name" value="UIM_dom"/>
</dbReference>
<feature type="region of interest" description="Disordered" evidence="6">
    <location>
        <begin position="142"/>
        <end position="247"/>
    </location>
</feature>
<sequence length="540" mass="60046">MSNLASKSMRVVKNYAKAKVREATSNDPWGPSGTQMNELAQLTYNQNDFVEIMEMLDKRLNDKGKNWRHVFKSLTLLDYLLHAGSENVVYYFKDNAYIIKTLKEFQHVDDDGRDQGANVRQKAKDISNLLADDMRLRDQRKNRAFMRDRMTRGAPGAYGADEDYELGVTGNRPRSRSLPQRRRHNEDDDLARALEASMRSQEEEQRRLRAGQSDDDLSRALKLSQEEDERRRNEEARRKAELDAANSNALFDDSTQIWSPNAYNQPQQVDFFGNPIQSQPTGMADMNLLQPQMTSYNPFQQQQEALAMQQQQQQMMMQQQQQQQQMAAQQQAMFTGMLSPQPLQEQKTGYRSNNPFATHLTGNAPVQNDIPQPSPAPVIPTNFAPTPSLHHRPSMPNLPTSTSVDFSAPRNPGLNLKTNDNKHENIATALASGSGQDTFGNEGLLRIPTGAAKFAPQKTGGASPFGAAMPSGVTGTGGGSAFGAQAQSAFAQAPQAQSNSNLNNPWSTNTSTPAANTTTTTPFGQQQTPQKQNETPFFTL</sequence>
<protein>
    <recommendedName>
        <fullName evidence="7">ENTH domain-containing protein</fullName>
    </recommendedName>
</protein>
<comment type="subcellular location">
    <subcellularLocation>
        <location evidence="1">Cytoplasm</location>
    </subcellularLocation>
</comment>
<dbReference type="SUPFAM" id="SSF48464">
    <property type="entry name" value="ENTH/VHS domain"/>
    <property type="match status" value="1"/>
</dbReference>
<evidence type="ECO:0000256" key="6">
    <source>
        <dbReference type="SAM" id="MobiDB-lite"/>
    </source>
</evidence>
<dbReference type="GO" id="GO:0006897">
    <property type="term" value="P:endocytosis"/>
    <property type="evidence" value="ECO:0007669"/>
    <property type="project" value="TreeGrafter"/>
</dbReference>
<feature type="compositionally biased region" description="Basic residues" evidence="6">
    <location>
        <begin position="173"/>
        <end position="183"/>
    </location>
</feature>
<comment type="similarity">
    <text evidence="2">Belongs to the epsin family.</text>
</comment>
<dbReference type="PANTHER" id="PTHR12276:SF110">
    <property type="entry name" value="EPSIN-1-RELATED"/>
    <property type="match status" value="1"/>
</dbReference>
<gene>
    <name evidence="8" type="ORF">E3P99_00838</name>
</gene>
<feature type="compositionally biased region" description="Basic and acidic residues" evidence="6">
    <location>
        <begin position="142"/>
        <end position="151"/>
    </location>
</feature>
<dbReference type="PROSITE" id="PS50330">
    <property type="entry name" value="UIM"/>
    <property type="match status" value="1"/>
</dbReference>
<feature type="compositionally biased region" description="Low complexity" evidence="6">
    <location>
        <begin position="486"/>
        <end position="522"/>
    </location>
</feature>
<evidence type="ECO:0000256" key="2">
    <source>
        <dbReference type="ARBA" id="ARBA00010130"/>
    </source>
</evidence>
<keyword evidence="3" id="KW-0963">Cytoplasm</keyword>
<dbReference type="Pfam" id="PF01417">
    <property type="entry name" value="ENTH"/>
    <property type="match status" value="1"/>
</dbReference>
<evidence type="ECO:0000256" key="1">
    <source>
        <dbReference type="ARBA" id="ARBA00004496"/>
    </source>
</evidence>
<dbReference type="OrthoDB" id="4033880at2759"/>
<dbReference type="GO" id="GO:0005543">
    <property type="term" value="F:phospholipid binding"/>
    <property type="evidence" value="ECO:0007669"/>
    <property type="project" value="TreeGrafter"/>
</dbReference>
<dbReference type="AlphaFoldDB" id="A0A4T0FTP5"/>
<dbReference type="PANTHER" id="PTHR12276">
    <property type="entry name" value="EPSIN/ENT-RELATED"/>
    <property type="match status" value="1"/>
</dbReference>
<evidence type="ECO:0000313" key="9">
    <source>
        <dbReference type="Proteomes" id="UP000310189"/>
    </source>
</evidence>
<dbReference type="Proteomes" id="UP000310189">
    <property type="component" value="Unassembled WGS sequence"/>
</dbReference>
<keyword evidence="4" id="KW-0597">Phosphoprotein</keyword>
<evidence type="ECO:0000259" key="7">
    <source>
        <dbReference type="PROSITE" id="PS50942"/>
    </source>
</evidence>
<name>A0A4T0FTP5_9BASI</name>
<feature type="region of interest" description="Disordered" evidence="6">
    <location>
        <begin position="486"/>
        <end position="540"/>
    </location>
</feature>
<dbReference type="EMBL" id="SPNW01000009">
    <property type="protein sequence ID" value="TIA91921.1"/>
    <property type="molecule type" value="Genomic_DNA"/>
</dbReference>